<dbReference type="Gene3D" id="3.30.565.40">
    <property type="entry name" value="Fervidobacterium nodosum Rt17-B1 like"/>
    <property type="match status" value="1"/>
</dbReference>
<dbReference type="Proteomes" id="UP001208567">
    <property type="component" value="Unassembled WGS sequence"/>
</dbReference>
<gene>
    <name evidence="3" type="ORF">bsdE14_34330</name>
</gene>
<feature type="domain" description="DUF3298" evidence="1">
    <location>
        <begin position="153"/>
        <end position="224"/>
    </location>
</feature>
<evidence type="ECO:0000259" key="2">
    <source>
        <dbReference type="Pfam" id="PF13739"/>
    </source>
</evidence>
<evidence type="ECO:0008006" key="5">
    <source>
        <dbReference type="Google" id="ProtNLM"/>
    </source>
</evidence>
<feature type="domain" description="Deacetylase PdaC" evidence="2">
    <location>
        <begin position="67"/>
        <end position="135"/>
    </location>
</feature>
<keyword evidence="4" id="KW-1185">Reference proteome</keyword>
<dbReference type="Gene3D" id="3.90.640.20">
    <property type="entry name" value="Heat-shock cognate protein, ATPase"/>
    <property type="match status" value="1"/>
</dbReference>
<protein>
    <recommendedName>
        <fullName evidence="5">DUF3298/DUF4163 domain-containing protein</fullName>
    </recommendedName>
</protein>
<dbReference type="InterPro" id="IPR037126">
    <property type="entry name" value="PdaC/RsiV-like_sf"/>
</dbReference>
<proteinExistence type="predicted"/>
<dbReference type="InterPro" id="IPR025303">
    <property type="entry name" value="PdaC"/>
</dbReference>
<dbReference type="RefSeq" id="WP_264851335.1">
    <property type="nucleotide sequence ID" value="NZ_BRXR01000001.1"/>
</dbReference>
<sequence>MIYFSYPKSYFPHKAIEIKSKVDTIFQNDISKLEQPEKDYSRVTEKAELEEQKISPEEFKLLYPYVNNLTEDTKQKVNSAISDTEVNLFKNNVLITSPIDFKTIISGYSVPLNQKGLLSVLFELYYYTGGAHGNTVYDSLSIDLNSGEIYKLNDLFNPKLNYIPQLNEISIRKAKEGGVPLLTEYKGLTEDQKFYLTPTFLVLYYQLYEYTPYAYGRFEVKIPYTEIQSLIYPLSPIQKLL</sequence>
<evidence type="ECO:0000313" key="3">
    <source>
        <dbReference type="EMBL" id="GLC32023.1"/>
    </source>
</evidence>
<reference evidence="3 4" key="1">
    <citation type="journal article" date="2024" name="Int. J. Syst. Evol. Microbiol.">
        <title>Clostridium omnivorum sp. nov., isolated from anoxic soil under the treatment of reductive soil disinfestation.</title>
        <authorList>
            <person name="Ueki A."/>
            <person name="Tonouchi A."/>
            <person name="Kaku N."/>
            <person name="Honma S."/>
            <person name="Ueki K."/>
        </authorList>
    </citation>
    <scope>NUCLEOTIDE SEQUENCE [LARGE SCALE GENOMIC DNA]</scope>
    <source>
        <strain evidence="3 4">E14</strain>
    </source>
</reference>
<dbReference type="Pfam" id="PF13739">
    <property type="entry name" value="PdaC"/>
    <property type="match status" value="1"/>
</dbReference>
<dbReference type="InterPro" id="IPR021729">
    <property type="entry name" value="DUF3298"/>
</dbReference>
<dbReference type="EMBL" id="BRXR01000001">
    <property type="protein sequence ID" value="GLC32023.1"/>
    <property type="molecule type" value="Genomic_DNA"/>
</dbReference>
<evidence type="ECO:0000259" key="1">
    <source>
        <dbReference type="Pfam" id="PF11738"/>
    </source>
</evidence>
<name>A0ABQ5N9U2_9CLOT</name>
<dbReference type="Pfam" id="PF11738">
    <property type="entry name" value="DUF3298"/>
    <property type="match status" value="1"/>
</dbReference>
<comment type="caution">
    <text evidence="3">The sequence shown here is derived from an EMBL/GenBank/DDBJ whole genome shotgun (WGS) entry which is preliminary data.</text>
</comment>
<evidence type="ECO:0000313" key="4">
    <source>
        <dbReference type="Proteomes" id="UP001208567"/>
    </source>
</evidence>
<organism evidence="3 4">
    <name type="scientific">Clostridium omnivorum</name>
    <dbReference type="NCBI Taxonomy" id="1604902"/>
    <lineage>
        <taxon>Bacteria</taxon>
        <taxon>Bacillati</taxon>
        <taxon>Bacillota</taxon>
        <taxon>Clostridia</taxon>
        <taxon>Eubacteriales</taxon>
        <taxon>Clostridiaceae</taxon>
        <taxon>Clostridium</taxon>
    </lineage>
</organism>
<accession>A0ABQ5N9U2</accession>